<evidence type="ECO:0000313" key="10">
    <source>
        <dbReference type="Proteomes" id="UP000176037"/>
    </source>
</evidence>
<evidence type="ECO:0000313" key="9">
    <source>
        <dbReference type="EMBL" id="OFI36058.1"/>
    </source>
</evidence>
<organism evidence="9 10">
    <name type="scientific">Alteromonas lipolytica</name>
    <dbReference type="NCBI Taxonomy" id="1856405"/>
    <lineage>
        <taxon>Bacteria</taxon>
        <taxon>Pseudomonadati</taxon>
        <taxon>Pseudomonadota</taxon>
        <taxon>Gammaproteobacteria</taxon>
        <taxon>Alteromonadales</taxon>
        <taxon>Alteromonadaceae</taxon>
        <taxon>Alteromonas/Salinimonas group</taxon>
        <taxon>Alteromonas</taxon>
    </lineage>
</organism>
<dbReference type="STRING" id="1856405.BFC17_10315"/>
<dbReference type="SUPFAM" id="SSF52964">
    <property type="entry name" value="TolB, N-terminal domain"/>
    <property type="match status" value="1"/>
</dbReference>
<dbReference type="Pfam" id="PF04052">
    <property type="entry name" value="TolB_N"/>
    <property type="match status" value="1"/>
</dbReference>
<dbReference type="GO" id="GO:0051301">
    <property type="term" value="P:cell division"/>
    <property type="evidence" value="ECO:0007669"/>
    <property type="project" value="UniProtKB-UniRule"/>
</dbReference>
<dbReference type="InterPro" id="IPR011042">
    <property type="entry name" value="6-blade_b-propeller_TolB-like"/>
</dbReference>
<evidence type="ECO:0000256" key="7">
    <source>
        <dbReference type="HAMAP-Rule" id="MF_00671"/>
    </source>
</evidence>
<evidence type="ECO:0000256" key="6">
    <source>
        <dbReference type="ARBA" id="ARBA00023306"/>
    </source>
</evidence>
<accession>A0A1E8FKB7</accession>
<dbReference type="Proteomes" id="UP000176037">
    <property type="component" value="Unassembled WGS sequence"/>
</dbReference>
<dbReference type="PANTHER" id="PTHR36842:SF1">
    <property type="entry name" value="PROTEIN TOLB"/>
    <property type="match status" value="1"/>
</dbReference>
<dbReference type="GO" id="GO:0042597">
    <property type="term" value="C:periplasmic space"/>
    <property type="evidence" value="ECO:0007669"/>
    <property type="project" value="UniProtKB-SubCell"/>
</dbReference>
<comment type="subcellular location">
    <subcellularLocation>
        <location evidence="1 7">Periplasm</location>
    </subcellularLocation>
</comment>
<keyword evidence="3 7" id="KW-0132">Cell division</keyword>
<evidence type="ECO:0000259" key="8">
    <source>
        <dbReference type="Pfam" id="PF04052"/>
    </source>
</evidence>
<comment type="subunit">
    <text evidence="7">The Tol-Pal system is composed of five core proteins: the inner membrane proteins TolA, TolQ and TolR, the periplasmic protein TolB and the outer membrane protein Pal. They form a network linking the inner and outer membranes and the peptidoglycan layer.</text>
</comment>
<dbReference type="NCBIfam" id="TIGR02800">
    <property type="entry name" value="propeller_TolB"/>
    <property type="match status" value="1"/>
</dbReference>
<keyword evidence="10" id="KW-1185">Reference proteome</keyword>
<keyword evidence="6 7" id="KW-0131">Cell cycle</keyword>
<comment type="function">
    <text evidence="7">Part of the Tol-Pal system, which plays a role in outer membrane invagination during cell division and is important for maintaining outer membrane integrity.</text>
</comment>
<dbReference type="SUPFAM" id="SSF69304">
    <property type="entry name" value="Tricorn protease N-terminal domain"/>
    <property type="match status" value="1"/>
</dbReference>
<name>A0A1E8FKB7_9ALTE</name>
<comment type="caution">
    <text evidence="9">The sequence shown here is derived from an EMBL/GenBank/DDBJ whole genome shotgun (WGS) entry which is preliminary data.</text>
</comment>
<evidence type="ECO:0000256" key="1">
    <source>
        <dbReference type="ARBA" id="ARBA00004418"/>
    </source>
</evidence>
<feature type="domain" description="TolB N-terminal" evidence="8">
    <location>
        <begin position="23"/>
        <end position="125"/>
    </location>
</feature>
<dbReference type="Pfam" id="PF07676">
    <property type="entry name" value="PD40"/>
    <property type="match status" value="4"/>
</dbReference>
<dbReference type="GO" id="GO:0017038">
    <property type="term" value="P:protein import"/>
    <property type="evidence" value="ECO:0007669"/>
    <property type="project" value="InterPro"/>
</dbReference>
<dbReference type="InterPro" id="IPR014167">
    <property type="entry name" value="Tol-Pal_TolB"/>
</dbReference>
<comment type="similarity">
    <text evidence="2 7">Belongs to the TolB family.</text>
</comment>
<evidence type="ECO:0000256" key="2">
    <source>
        <dbReference type="ARBA" id="ARBA00009820"/>
    </source>
</evidence>
<dbReference type="PANTHER" id="PTHR36842">
    <property type="entry name" value="PROTEIN TOLB HOMOLOG"/>
    <property type="match status" value="1"/>
</dbReference>
<dbReference type="OrthoDB" id="9802240at2"/>
<sequence>MRKLGLWITLIYFSVVGQLQAALEIVITEGVDSARPIAVVPFKWEGDGVLPGDLTDVVMNDLRRSGKFNPVARSAMPEYPSTDSEVNYGAWAAMGIDTIVVGSVKPQAVDRYLVKFEIIDVLRGQITGGQSKILNKEGGLVNSRDHIIDERQVVIGGDDFRQYSHRISDVVYEKLTGTRGAFLTRIAYVIVRDRKKEKLPFQLVIADYDGFNETRLLSSPEPLMSPSWSPDGEKLAYVSFENKRPQIFVQNIYTMERERITNFPGINGNPVFSPDGKQMAMVLSKDGNPEIYVMDLASKNLRRITRNRAIDTEPSWSPDGKSLIFSSERGGKPQIYRVNLDTGTVRRLTFEGEQNLGATFTPDGQEVVLVNRTRGDYHIARQDVDSGAIQVLTRTYLDESPSIAPNGSMIIYSTLYGDTQVLSLVSLDGRFKARLPVADGQVKSPSWSPYLF</sequence>
<gene>
    <name evidence="7" type="primary">tolB</name>
    <name evidence="9" type="ORF">BFC17_10315</name>
</gene>
<reference evidence="9 10" key="1">
    <citation type="submission" date="2016-09" db="EMBL/GenBank/DDBJ databases">
        <title>Alteromonas lipolytica, a new species isolated from sea water.</title>
        <authorList>
            <person name="Wu Y.-H."/>
            <person name="Cheng H."/>
            <person name="Xu X.-W."/>
        </authorList>
    </citation>
    <scope>NUCLEOTIDE SEQUENCE [LARGE SCALE GENOMIC DNA]</scope>
    <source>
        <strain evidence="9 10">JW12</strain>
    </source>
</reference>
<keyword evidence="4 7" id="KW-0732">Signal</keyword>
<evidence type="ECO:0000256" key="3">
    <source>
        <dbReference type="ARBA" id="ARBA00022618"/>
    </source>
</evidence>
<dbReference type="InterPro" id="IPR007195">
    <property type="entry name" value="TolB_N"/>
</dbReference>
<dbReference type="Gene3D" id="3.40.50.10070">
    <property type="entry name" value="TolB, N-terminal domain"/>
    <property type="match status" value="1"/>
</dbReference>
<dbReference type="AlphaFoldDB" id="A0A1E8FKB7"/>
<dbReference type="InterPro" id="IPR011659">
    <property type="entry name" value="WD40"/>
</dbReference>
<evidence type="ECO:0000256" key="5">
    <source>
        <dbReference type="ARBA" id="ARBA00022764"/>
    </source>
</evidence>
<evidence type="ECO:0000256" key="4">
    <source>
        <dbReference type="ARBA" id="ARBA00022729"/>
    </source>
</evidence>
<dbReference type="HAMAP" id="MF_00671">
    <property type="entry name" value="TolB"/>
    <property type="match status" value="1"/>
</dbReference>
<keyword evidence="5 7" id="KW-0574">Periplasm</keyword>
<protein>
    <recommendedName>
        <fullName evidence="7">Tol-Pal system protein TolB</fullName>
    </recommendedName>
</protein>
<dbReference type="RefSeq" id="WP_070174901.1">
    <property type="nucleotide sequence ID" value="NZ_BMJR01000004.1"/>
</dbReference>
<dbReference type="EMBL" id="MJIC01000004">
    <property type="protein sequence ID" value="OFI36058.1"/>
    <property type="molecule type" value="Genomic_DNA"/>
</dbReference>
<proteinExistence type="inferred from homology"/>
<dbReference type="Gene3D" id="2.120.10.30">
    <property type="entry name" value="TolB, C-terminal domain"/>
    <property type="match status" value="1"/>
</dbReference>